<feature type="region of interest" description="Disordered" evidence="1">
    <location>
        <begin position="1"/>
        <end position="111"/>
    </location>
</feature>
<dbReference type="EMBL" id="BPQB01000045">
    <property type="protein sequence ID" value="GJE95007.1"/>
    <property type="molecule type" value="Genomic_DNA"/>
</dbReference>
<evidence type="ECO:0000256" key="1">
    <source>
        <dbReference type="SAM" id="MobiDB-lite"/>
    </source>
</evidence>
<proteinExistence type="predicted"/>
<reference evidence="2 3" key="1">
    <citation type="submission" date="2021-08" db="EMBL/GenBank/DDBJ databases">
        <title>Draft Genome Sequence of Phanerochaete sordida strain YK-624.</title>
        <authorList>
            <person name="Mori T."/>
            <person name="Dohra H."/>
            <person name="Suzuki T."/>
            <person name="Kawagishi H."/>
            <person name="Hirai H."/>
        </authorList>
    </citation>
    <scope>NUCLEOTIDE SEQUENCE [LARGE SCALE GENOMIC DNA]</scope>
    <source>
        <strain evidence="2 3">YK-624</strain>
    </source>
</reference>
<name>A0A9P3LIB8_9APHY</name>
<sequence length="111" mass="12131">MPSERREGPKPAAASPNAARSRSRRLASGRHFDLDREDRDCVHDAPPLAPVVALGFASRTKPAQRAPRERTTESPDVGDGSGGRSARCTPSAARLDGSRAGHWRRWTHRAR</sequence>
<evidence type="ECO:0000313" key="2">
    <source>
        <dbReference type="EMBL" id="GJE95007.1"/>
    </source>
</evidence>
<evidence type="ECO:0000313" key="3">
    <source>
        <dbReference type="Proteomes" id="UP000703269"/>
    </source>
</evidence>
<dbReference type="AlphaFoldDB" id="A0A9P3LIB8"/>
<comment type="caution">
    <text evidence="2">The sequence shown here is derived from an EMBL/GenBank/DDBJ whole genome shotgun (WGS) entry which is preliminary data.</text>
</comment>
<organism evidence="2 3">
    <name type="scientific">Phanerochaete sordida</name>
    <dbReference type="NCBI Taxonomy" id="48140"/>
    <lineage>
        <taxon>Eukaryota</taxon>
        <taxon>Fungi</taxon>
        <taxon>Dikarya</taxon>
        <taxon>Basidiomycota</taxon>
        <taxon>Agaricomycotina</taxon>
        <taxon>Agaricomycetes</taxon>
        <taxon>Polyporales</taxon>
        <taxon>Phanerochaetaceae</taxon>
        <taxon>Phanerochaete</taxon>
    </lineage>
</organism>
<accession>A0A9P3LIB8</accession>
<keyword evidence="3" id="KW-1185">Reference proteome</keyword>
<gene>
    <name evidence="2" type="ORF">PsYK624_111850</name>
</gene>
<feature type="compositionally biased region" description="Basic residues" evidence="1">
    <location>
        <begin position="101"/>
        <end position="111"/>
    </location>
</feature>
<protein>
    <submittedName>
        <fullName evidence="2">Uncharacterized protein</fullName>
    </submittedName>
</protein>
<dbReference type="Proteomes" id="UP000703269">
    <property type="component" value="Unassembled WGS sequence"/>
</dbReference>
<feature type="compositionally biased region" description="Basic and acidic residues" evidence="1">
    <location>
        <begin position="30"/>
        <end position="43"/>
    </location>
</feature>